<name>A0A8K0KFX7_LADFU</name>
<dbReference type="SUPFAM" id="SSF101576">
    <property type="entry name" value="Supernatant protein factor (SPF), C-terminal domain"/>
    <property type="match status" value="1"/>
</dbReference>
<feature type="domain" description="PRELI/MSF1" evidence="3">
    <location>
        <begin position="3"/>
        <end position="175"/>
    </location>
</feature>
<dbReference type="Pfam" id="PF00650">
    <property type="entry name" value="CRAL_TRIO"/>
    <property type="match status" value="1"/>
</dbReference>
<dbReference type="InterPro" id="IPR001251">
    <property type="entry name" value="CRAL-TRIO_dom"/>
</dbReference>
<evidence type="ECO:0000259" key="2">
    <source>
        <dbReference type="PROSITE" id="PS50866"/>
    </source>
</evidence>
<dbReference type="SMART" id="SM00516">
    <property type="entry name" value="SEC14"/>
    <property type="match status" value="1"/>
</dbReference>
<dbReference type="SMART" id="SM01100">
    <property type="entry name" value="CRAL_TRIO_N"/>
    <property type="match status" value="1"/>
</dbReference>
<reference evidence="4" key="2">
    <citation type="submission" date="2017-10" db="EMBL/GenBank/DDBJ databases">
        <title>Ladona fulva Genome sequencing and assembly.</title>
        <authorList>
            <person name="Murali S."/>
            <person name="Richards S."/>
            <person name="Bandaranaike D."/>
            <person name="Bellair M."/>
            <person name="Blankenburg K."/>
            <person name="Chao H."/>
            <person name="Dinh H."/>
            <person name="Doddapaneni H."/>
            <person name="Dugan-Rocha S."/>
            <person name="Elkadiri S."/>
            <person name="Gnanaolivu R."/>
            <person name="Hernandez B."/>
            <person name="Skinner E."/>
            <person name="Javaid M."/>
            <person name="Lee S."/>
            <person name="Li M."/>
            <person name="Ming W."/>
            <person name="Munidasa M."/>
            <person name="Muniz J."/>
            <person name="Nguyen L."/>
            <person name="Hughes D."/>
            <person name="Osuji N."/>
            <person name="Pu L.-L."/>
            <person name="Puazo M."/>
            <person name="Qu C."/>
            <person name="Quiroz J."/>
            <person name="Raj R."/>
            <person name="Weissenberger G."/>
            <person name="Xin Y."/>
            <person name="Zou X."/>
            <person name="Han Y."/>
            <person name="Worley K."/>
            <person name="Muzny D."/>
            <person name="Gibbs R."/>
        </authorList>
    </citation>
    <scope>NUCLEOTIDE SEQUENCE</scope>
    <source>
        <strain evidence="4">Sampled in the wild</strain>
    </source>
</reference>
<evidence type="ECO:0008006" key="6">
    <source>
        <dbReference type="Google" id="ProtNLM"/>
    </source>
</evidence>
<comment type="caution">
    <text evidence="4">The sequence shown here is derived from an EMBL/GenBank/DDBJ whole genome shotgun (WGS) entry which is preliminary data.</text>
</comment>
<dbReference type="GO" id="GO:0005737">
    <property type="term" value="C:cytoplasm"/>
    <property type="evidence" value="ECO:0007669"/>
    <property type="project" value="TreeGrafter"/>
</dbReference>
<dbReference type="OrthoDB" id="30289at2759"/>
<dbReference type="InterPro" id="IPR036598">
    <property type="entry name" value="GOLD_dom_sf"/>
</dbReference>
<dbReference type="InterPro" id="IPR009038">
    <property type="entry name" value="GOLD_dom"/>
</dbReference>
<gene>
    <name evidence="4" type="ORF">J437_LFUL001029</name>
</gene>
<dbReference type="InterPro" id="IPR036865">
    <property type="entry name" value="CRAL-TRIO_dom_sf"/>
</dbReference>
<accession>A0A8K0KFX7</accession>
<dbReference type="InterPro" id="IPR036273">
    <property type="entry name" value="CRAL/TRIO_N_dom_sf"/>
</dbReference>
<dbReference type="PROSITE" id="PS50191">
    <property type="entry name" value="CRAL_TRIO"/>
    <property type="match status" value="1"/>
</dbReference>
<dbReference type="AlphaFoldDB" id="A0A8K0KFX7"/>
<dbReference type="PANTHER" id="PTHR23324:SF66">
    <property type="entry name" value="PROTEIN REAL-TIME"/>
    <property type="match status" value="1"/>
</dbReference>
<reference evidence="4" key="1">
    <citation type="submission" date="2013-04" db="EMBL/GenBank/DDBJ databases">
        <authorList>
            <person name="Qu J."/>
            <person name="Murali S.C."/>
            <person name="Bandaranaike D."/>
            <person name="Bellair M."/>
            <person name="Blankenburg K."/>
            <person name="Chao H."/>
            <person name="Dinh H."/>
            <person name="Doddapaneni H."/>
            <person name="Downs B."/>
            <person name="Dugan-Rocha S."/>
            <person name="Elkadiri S."/>
            <person name="Gnanaolivu R.D."/>
            <person name="Hernandez B."/>
            <person name="Javaid M."/>
            <person name="Jayaseelan J.C."/>
            <person name="Lee S."/>
            <person name="Li M."/>
            <person name="Ming W."/>
            <person name="Munidasa M."/>
            <person name="Muniz J."/>
            <person name="Nguyen L."/>
            <person name="Ongeri F."/>
            <person name="Osuji N."/>
            <person name="Pu L.-L."/>
            <person name="Puazo M."/>
            <person name="Qu C."/>
            <person name="Quiroz J."/>
            <person name="Raj R."/>
            <person name="Weissenberger G."/>
            <person name="Xin Y."/>
            <person name="Zou X."/>
            <person name="Han Y."/>
            <person name="Richards S."/>
            <person name="Worley K."/>
            <person name="Muzny D."/>
            <person name="Gibbs R."/>
        </authorList>
    </citation>
    <scope>NUCLEOTIDE SEQUENCE</scope>
    <source>
        <strain evidence="4">Sampled in the wild</strain>
    </source>
</reference>
<dbReference type="InterPro" id="IPR051064">
    <property type="entry name" value="SEC14/CRAL-TRIO_domain"/>
</dbReference>
<dbReference type="SUPFAM" id="SSF46938">
    <property type="entry name" value="CRAL/TRIO N-terminal domain"/>
    <property type="match status" value="1"/>
</dbReference>
<dbReference type="Proteomes" id="UP000792457">
    <property type="component" value="Unassembled WGS sequence"/>
</dbReference>
<dbReference type="Pfam" id="PF04707">
    <property type="entry name" value="PRELI"/>
    <property type="match status" value="1"/>
</dbReference>
<sequence>MVQKYQSPVRVYKYPFELVMAAYMRRFPTCPLIPVFVGCEILSDYTSPDGAETVTERRCKLNVEAPYLLKKMIGVDFVYFIQKNTLDRRKRKLSIEARNESFSARVHVLEKCYYFVHPENPEWTCFEQTAALDVKSFFGFESTIEKLAMKQYSQNISRGKEIIDHYISELKKEGINSMPVWQEEDMKFSVEERLDQLKVERLVVSEFDEQVSSPSNASHSVVSKLSVSKSQDIESSVELVESCTMHGHSSCLGLESEYITRFLGNLTPLQESRLVQLRASIVDICQGKVPSDAVLLRFLRARDFNVERALEMLSSSLAWRRKMNVDAILAVYEQPKAVKEFFPGGWHHSDKEGRPLYLLRLGQMDVKGLIRAIGEHGLLNLTLHICEEGLQLTEEATLALGRPVSTWALLVDLDGLNMRHLWRPGIKALLSIIEVVESNYPETLGRLLFVRAPRVFPIIWTVVGTFIHEATRAKFLIYGGNDYQAVGGLVDYIPEKYVPDFLGGPCPTRVPEGGTVSKCLQEENEEGSRDIKGNQGIEDDGMYTCVQLCDGEVHQVHITSEECGTVLTWDFDVMHQDVVFSVVKHKKLLKDSETRNLSVQSVVVSEEEFRQVCREGESIQGSHVTRADGKWEYVLCWKETSHHHKGVQPNVSSGMSELLSVDNLDGRYQGGSPSKSKACLKYYVEKLASADYRGSRGSLLSGVSQFSSLSNLAASSLPSSAAPSISGSFCPSR</sequence>
<dbReference type="EMBL" id="KZ308731">
    <property type="protein sequence ID" value="KAG8233618.1"/>
    <property type="molecule type" value="Genomic_DNA"/>
</dbReference>
<feature type="domain" description="CRAL-TRIO" evidence="1">
    <location>
        <begin position="334"/>
        <end position="510"/>
    </location>
</feature>
<dbReference type="Gene3D" id="3.40.525.10">
    <property type="entry name" value="CRAL-TRIO lipid binding domain"/>
    <property type="match status" value="1"/>
</dbReference>
<evidence type="ECO:0000313" key="5">
    <source>
        <dbReference type="Proteomes" id="UP000792457"/>
    </source>
</evidence>
<dbReference type="Pfam" id="PF03765">
    <property type="entry name" value="CRAL_TRIO_N"/>
    <property type="match status" value="1"/>
</dbReference>
<organism evidence="4 5">
    <name type="scientific">Ladona fulva</name>
    <name type="common">Scarce chaser dragonfly</name>
    <name type="synonym">Libellula fulva</name>
    <dbReference type="NCBI Taxonomy" id="123851"/>
    <lineage>
        <taxon>Eukaryota</taxon>
        <taxon>Metazoa</taxon>
        <taxon>Ecdysozoa</taxon>
        <taxon>Arthropoda</taxon>
        <taxon>Hexapoda</taxon>
        <taxon>Insecta</taxon>
        <taxon>Pterygota</taxon>
        <taxon>Palaeoptera</taxon>
        <taxon>Odonata</taxon>
        <taxon>Epiprocta</taxon>
        <taxon>Anisoptera</taxon>
        <taxon>Libelluloidea</taxon>
        <taxon>Libellulidae</taxon>
        <taxon>Ladona</taxon>
    </lineage>
</organism>
<dbReference type="PANTHER" id="PTHR23324">
    <property type="entry name" value="SEC14 RELATED PROTEIN"/>
    <property type="match status" value="1"/>
</dbReference>
<dbReference type="InterPro" id="IPR006797">
    <property type="entry name" value="PRELI/MSF1_dom"/>
</dbReference>
<dbReference type="PROSITE" id="PS50866">
    <property type="entry name" value="GOLD"/>
    <property type="match status" value="1"/>
</dbReference>
<dbReference type="SUPFAM" id="SSF52087">
    <property type="entry name" value="CRAL/TRIO domain"/>
    <property type="match status" value="1"/>
</dbReference>
<feature type="domain" description="GOLD" evidence="2">
    <location>
        <begin position="517"/>
        <end position="686"/>
    </location>
</feature>
<proteinExistence type="predicted"/>
<dbReference type="CDD" id="cd00170">
    <property type="entry name" value="SEC14"/>
    <property type="match status" value="1"/>
</dbReference>
<evidence type="ECO:0000259" key="1">
    <source>
        <dbReference type="PROSITE" id="PS50191"/>
    </source>
</evidence>
<dbReference type="Gene3D" id="2.60.120.680">
    <property type="entry name" value="GOLD domain"/>
    <property type="match status" value="1"/>
</dbReference>
<dbReference type="PROSITE" id="PS50904">
    <property type="entry name" value="PRELI_MSF1"/>
    <property type="match status" value="1"/>
</dbReference>
<evidence type="ECO:0000313" key="4">
    <source>
        <dbReference type="EMBL" id="KAG8233618.1"/>
    </source>
</evidence>
<protein>
    <recommendedName>
        <fullName evidence="6">SEC14-like protein 1</fullName>
    </recommendedName>
</protein>
<evidence type="ECO:0000259" key="3">
    <source>
        <dbReference type="PROSITE" id="PS50904"/>
    </source>
</evidence>
<dbReference type="InterPro" id="IPR011074">
    <property type="entry name" value="CRAL/TRIO_N_dom"/>
</dbReference>
<keyword evidence="5" id="KW-1185">Reference proteome</keyword>